<gene>
    <name evidence="1" type="ORF">ACFU0X_20425</name>
</gene>
<dbReference type="Proteomes" id="UP001600650">
    <property type="component" value="Unassembled WGS sequence"/>
</dbReference>
<protein>
    <submittedName>
        <fullName evidence="1">Uncharacterized protein</fullName>
    </submittedName>
</protein>
<organism evidence="1 2">
    <name type="scientific">Streptomyces cellulosae</name>
    <dbReference type="NCBI Taxonomy" id="1968"/>
    <lineage>
        <taxon>Bacteria</taxon>
        <taxon>Bacillati</taxon>
        <taxon>Actinomycetota</taxon>
        <taxon>Actinomycetes</taxon>
        <taxon>Kitasatosporales</taxon>
        <taxon>Streptomycetaceae</taxon>
        <taxon>Streptomyces</taxon>
    </lineage>
</organism>
<keyword evidence="2" id="KW-1185">Reference proteome</keyword>
<sequence length="82" mass="9191">MNRTAHDLIDVHTRYTRTSTYQFGRSTVADHLTMSGWLARWYVTTAHAKDPSQVTVQADGTIVVHAQDADSKPCTDTYRPAP</sequence>
<reference evidence="1 2" key="1">
    <citation type="submission" date="2024-09" db="EMBL/GenBank/DDBJ databases">
        <title>The Natural Products Discovery Center: Release of the First 8490 Sequenced Strains for Exploring Actinobacteria Biosynthetic Diversity.</title>
        <authorList>
            <person name="Kalkreuter E."/>
            <person name="Kautsar S.A."/>
            <person name="Yang D."/>
            <person name="Bader C.D."/>
            <person name="Teijaro C.N."/>
            <person name="Fluegel L."/>
            <person name="Davis C.M."/>
            <person name="Simpson J.R."/>
            <person name="Lauterbach L."/>
            <person name="Steele A.D."/>
            <person name="Gui C."/>
            <person name="Meng S."/>
            <person name="Li G."/>
            <person name="Viehrig K."/>
            <person name="Ye F."/>
            <person name="Su P."/>
            <person name="Kiefer A.F."/>
            <person name="Nichols A."/>
            <person name="Cepeda A.J."/>
            <person name="Yan W."/>
            <person name="Fan B."/>
            <person name="Jiang Y."/>
            <person name="Adhikari A."/>
            <person name="Zheng C.-J."/>
            <person name="Schuster L."/>
            <person name="Cowan T.M."/>
            <person name="Smanski M.J."/>
            <person name="Chevrette M.G."/>
            <person name="De Carvalho L.P.S."/>
            <person name="Shen B."/>
        </authorList>
    </citation>
    <scope>NUCLEOTIDE SEQUENCE [LARGE SCALE GENOMIC DNA]</scope>
    <source>
        <strain evidence="1 2">NPDC057399</strain>
    </source>
</reference>
<evidence type="ECO:0000313" key="2">
    <source>
        <dbReference type="Proteomes" id="UP001600650"/>
    </source>
</evidence>
<accession>A0ABW6JLV0</accession>
<evidence type="ECO:0000313" key="1">
    <source>
        <dbReference type="EMBL" id="MFE7965367.1"/>
    </source>
</evidence>
<dbReference type="RefSeq" id="WP_381727224.1">
    <property type="nucleotide sequence ID" value="NZ_JBHVBU010000058.1"/>
</dbReference>
<name>A0ABW6JLV0_STRCE</name>
<dbReference type="EMBL" id="JBHVBU010000058">
    <property type="protein sequence ID" value="MFE7965367.1"/>
    <property type="molecule type" value="Genomic_DNA"/>
</dbReference>
<comment type="caution">
    <text evidence="1">The sequence shown here is derived from an EMBL/GenBank/DDBJ whole genome shotgun (WGS) entry which is preliminary data.</text>
</comment>
<proteinExistence type="predicted"/>